<proteinExistence type="predicted"/>
<dbReference type="EMBL" id="JAUCBP010000002">
    <property type="protein sequence ID" value="MDM7859476.1"/>
    <property type="molecule type" value="Genomic_DNA"/>
</dbReference>
<protein>
    <submittedName>
        <fullName evidence="1">Uncharacterized protein</fullName>
    </submittedName>
</protein>
<accession>A0ABT7STI7</accession>
<reference evidence="1 2" key="1">
    <citation type="submission" date="2023-06" db="EMBL/GenBank/DDBJ databases">
        <title>Alteromonas sp. ASW11-36 isolated from intertidal sand.</title>
        <authorList>
            <person name="Li Y."/>
        </authorList>
    </citation>
    <scope>NUCLEOTIDE SEQUENCE [LARGE SCALE GENOMIC DNA]</scope>
    <source>
        <strain evidence="1 2">ASW11-36</strain>
    </source>
</reference>
<evidence type="ECO:0000313" key="1">
    <source>
        <dbReference type="EMBL" id="MDM7859476.1"/>
    </source>
</evidence>
<dbReference type="RefSeq" id="WP_289363492.1">
    <property type="nucleotide sequence ID" value="NZ_JAUCBP010000002.1"/>
</dbReference>
<sequence length="133" mass="14567">MRHSTALHALTECEPLIDRAVQFAAALLKYTDSIYPFAVLSIDGDVQCVCCDEEQAENGNMIEMLEWLIVERSFQTQRTNSVVAYLANVVDPKHGESDVIVVQINDASGAEITRLYPYAVTSQGVAIGAPSTF</sequence>
<comment type="caution">
    <text evidence="1">The sequence shown here is derived from an EMBL/GenBank/DDBJ whole genome shotgun (WGS) entry which is preliminary data.</text>
</comment>
<gene>
    <name evidence="1" type="ORF">QTP81_02510</name>
</gene>
<keyword evidence="2" id="KW-1185">Reference proteome</keyword>
<organism evidence="1 2">
    <name type="scientific">Alteromonas arenosi</name>
    <dbReference type="NCBI Taxonomy" id="3055817"/>
    <lineage>
        <taxon>Bacteria</taxon>
        <taxon>Pseudomonadati</taxon>
        <taxon>Pseudomonadota</taxon>
        <taxon>Gammaproteobacteria</taxon>
        <taxon>Alteromonadales</taxon>
        <taxon>Alteromonadaceae</taxon>
        <taxon>Alteromonas/Salinimonas group</taxon>
        <taxon>Alteromonas</taxon>
    </lineage>
</organism>
<evidence type="ECO:0000313" key="2">
    <source>
        <dbReference type="Proteomes" id="UP001234343"/>
    </source>
</evidence>
<name>A0ABT7STI7_9ALTE</name>
<dbReference type="Proteomes" id="UP001234343">
    <property type="component" value="Unassembled WGS sequence"/>
</dbReference>